<dbReference type="AlphaFoldDB" id="A0A8B8C307"/>
<proteinExistence type="predicted"/>
<dbReference type="PROSITE" id="PS00615">
    <property type="entry name" value="C_TYPE_LECTIN_1"/>
    <property type="match status" value="1"/>
</dbReference>
<dbReference type="InterPro" id="IPR050111">
    <property type="entry name" value="C-type_lectin/snaclec_domain"/>
</dbReference>
<evidence type="ECO:0000259" key="3">
    <source>
        <dbReference type="PROSITE" id="PS50041"/>
    </source>
</evidence>
<dbReference type="InterPro" id="IPR016187">
    <property type="entry name" value="CTDL_fold"/>
</dbReference>
<dbReference type="RefSeq" id="XP_022310067.1">
    <property type="nucleotide sequence ID" value="XM_022454359.1"/>
</dbReference>
<sequence>MQFLSTCILCVLCVYVVMSKGSYAKQQQEDGVLMKNISDLHFQLFSSIQKKTKMIKTAVFETQCSGSGCTFNGCESSGSDTCDGQMIKKLNNIQSSISNIWKRKPKAFGCKRGWKRYNDHCYYSSSMKMNWFEAHVFCRKKGASLLQINSADENNWVSKNFRSVPFWFDYTDLGMEGKWVSLFAGKSDYSNWGKSQPDNARNSEHCALIYFSDGRWNDQGCLDKMQALCETSGSDF</sequence>
<dbReference type="InterPro" id="IPR018378">
    <property type="entry name" value="C-type_lectin_CS"/>
</dbReference>
<keyword evidence="2" id="KW-0732">Signal</keyword>
<dbReference type="OrthoDB" id="6162243at2759"/>
<evidence type="ECO:0000256" key="2">
    <source>
        <dbReference type="SAM" id="SignalP"/>
    </source>
</evidence>
<dbReference type="InterPro" id="IPR001304">
    <property type="entry name" value="C-type_lectin-like"/>
</dbReference>
<dbReference type="Proteomes" id="UP000694844">
    <property type="component" value="Chromosome 9"/>
</dbReference>
<feature type="chain" id="PRO_5034341144" evidence="2">
    <location>
        <begin position="25"/>
        <end position="236"/>
    </location>
</feature>
<dbReference type="Gene3D" id="3.10.100.10">
    <property type="entry name" value="Mannose-Binding Protein A, subunit A"/>
    <property type="match status" value="1"/>
</dbReference>
<keyword evidence="4" id="KW-1185">Reference proteome</keyword>
<organism evidence="4 5">
    <name type="scientific">Crassostrea virginica</name>
    <name type="common">Eastern oyster</name>
    <dbReference type="NCBI Taxonomy" id="6565"/>
    <lineage>
        <taxon>Eukaryota</taxon>
        <taxon>Metazoa</taxon>
        <taxon>Spiralia</taxon>
        <taxon>Lophotrochozoa</taxon>
        <taxon>Mollusca</taxon>
        <taxon>Bivalvia</taxon>
        <taxon>Autobranchia</taxon>
        <taxon>Pteriomorphia</taxon>
        <taxon>Ostreida</taxon>
        <taxon>Ostreoidea</taxon>
        <taxon>Ostreidae</taxon>
        <taxon>Crassostrea</taxon>
    </lineage>
</organism>
<dbReference type="KEGG" id="cvn:111115578"/>
<reference evidence="5" key="1">
    <citation type="submission" date="2025-08" db="UniProtKB">
        <authorList>
            <consortium name="RefSeq"/>
        </authorList>
    </citation>
    <scope>IDENTIFICATION</scope>
    <source>
        <tissue evidence="5">Whole sample</tissue>
    </source>
</reference>
<gene>
    <name evidence="5" type="primary">LOC111115578</name>
</gene>
<dbReference type="PROSITE" id="PS50041">
    <property type="entry name" value="C_TYPE_LECTIN_2"/>
    <property type="match status" value="1"/>
</dbReference>
<dbReference type="SUPFAM" id="SSF56436">
    <property type="entry name" value="C-type lectin-like"/>
    <property type="match status" value="1"/>
</dbReference>
<dbReference type="GeneID" id="111115578"/>
<keyword evidence="1" id="KW-1015">Disulfide bond</keyword>
<feature type="domain" description="C-type lectin" evidence="3">
    <location>
        <begin position="117"/>
        <end position="230"/>
    </location>
</feature>
<accession>A0A8B8C307</accession>
<dbReference type="InterPro" id="IPR016186">
    <property type="entry name" value="C-type_lectin-like/link_sf"/>
</dbReference>
<dbReference type="SMART" id="SM00034">
    <property type="entry name" value="CLECT"/>
    <property type="match status" value="1"/>
</dbReference>
<evidence type="ECO:0000256" key="1">
    <source>
        <dbReference type="ARBA" id="ARBA00023157"/>
    </source>
</evidence>
<dbReference type="PANTHER" id="PTHR22803">
    <property type="entry name" value="MANNOSE, PHOSPHOLIPASE, LECTIN RECEPTOR RELATED"/>
    <property type="match status" value="1"/>
</dbReference>
<name>A0A8B8C307_CRAVI</name>
<dbReference type="Pfam" id="PF00059">
    <property type="entry name" value="Lectin_C"/>
    <property type="match status" value="1"/>
</dbReference>
<evidence type="ECO:0000313" key="5">
    <source>
        <dbReference type="RefSeq" id="XP_022310067.1"/>
    </source>
</evidence>
<protein>
    <submittedName>
        <fullName evidence="5">Perlucin-like protein</fullName>
    </submittedName>
</protein>
<evidence type="ECO:0000313" key="4">
    <source>
        <dbReference type="Proteomes" id="UP000694844"/>
    </source>
</evidence>
<feature type="signal peptide" evidence="2">
    <location>
        <begin position="1"/>
        <end position="24"/>
    </location>
</feature>